<evidence type="ECO:0000256" key="1">
    <source>
        <dbReference type="ARBA" id="ARBA00004141"/>
    </source>
</evidence>
<evidence type="ECO:0000313" key="9">
    <source>
        <dbReference type="EMBL" id="HDX29986.1"/>
    </source>
</evidence>
<dbReference type="GO" id="GO:0009055">
    <property type="term" value="F:electron transfer activity"/>
    <property type="evidence" value="ECO:0007669"/>
    <property type="project" value="UniProtKB-UniRule"/>
</dbReference>
<dbReference type="GO" id="GO:0010181">
    <property type="term" value="F:FMN binding"/>
    <property type="evidence" value="ECO:0007669"/>
    <property type="project" value="UniProtKB-UniRule"/>
</dbReference>
<proteinExistence type="inferred from homology"/>
<dbReference type="GO" id="GO:0030091">
    <property type="term" value="P:protein repair"/>
    <property type="evidence" value="ECO:0007669"/>
    <property type="project" value="UniProtKB-UniRule"/>
</dbReference>
<accession>A0A7C1JI12</accession>
<dbReference type="GO" id="GO:0020037">
    <property type="term" value="F:heme binding"/>
    <property type="evidence" value="ECO:0007669"/>
    <property type="project" value="UniProtKB-UniRule"/>
</dbReference>
<dbReference type="GO" id="GO:0046872">
    <property type="term" value="F:metal ion binding"/>
    <property type="evidence" value="ECO:0007669"/>
    <property type="project" value="UniProtKB-KW"/>
</dbReference>
<keyword evidence="7" id="KW-0479">Metal-binding</keyword>
<organism evidence="9">
    <name type="scientific">Caldilinea aerophila</name>
    <dbReference type="NCBI Taxonomy" id="133453"/>
    <lineage>
        <taxon>Bacteria</taxon>
        <taxon>Bacillati</taxon>
        <taxon>Chloroflexota</taxon>
        <taxon>Caldilineae</taxon>
        <taxon>Caldilineales</taxon>
        <taxon>Caldilineaceae</taxon>
        <taxon>Caldilinea</taxon>
    </lineage>
</organism>
<evidence type="ECO:0000256" key="5">
    <source>
        <dbReference type="ARBA" id="ARBA00023004"/>
    </source>
</evidence>
<evidence type="ECO:0000256" key="2">
    <source>
        <dbReference type="ARBA" id="ARBA00022448"/>
    </source>
</evidence>
<evidence type="ECO:0000256" key="3">
    <source>
        <dbReference type="ARBA" id="ARBA00022692"/>
    </source>
</evidence>
<keyword evidence="7" id="KW-0285">Flavoprotein</keyword>
<comment type="function">
    <text evidence="7">Part of the MsrPQ system that repairs oxidized cell envelope proteins containing methionine sulfoxide residues (Met-O), using respiratory chain electrons. Thus protects these proteins from oxidative-stress damage caused by reactive species of oxygen and chlorine. MsrPQ is essential for the maintenance of envelope integrity under bleach stress, rescuing a wide series of structurally unrelated cell envelope proteins from methionine oxidation. MsrQ provides electrons for reduction to the reductase catalytic subunit MsrP, using the quinone pool of the respiratory chain.</text>
</comment>
<keyword evidence="5 7" id="KW-0408">Iron</keyword>
<evidence type="ECO:0000256" key="6">
    <source>
        <dbReference type="ARBA" id="ARBA00023136"/>
    </source>
</evidence>
<keyword evidence="7" id="KW-0349">Heme</keyword>
<dbReference type="Pfam" id="PF01794">
    <property type="entry name" value="Ferric_reduct"/>
    <property type="match status" value="1"/>
</dbReference>
<feature type="transmembrane region" description="Helical" evidence="7">
    <location>
        <begin position="181"/>
        <end position="200"/>
    </location>
</feature>
<feature type="transmembrane region" description="Helical" evidence="7">
    <location>
        <begin position="123"/>
        <end position="146"/>
    </location>
</feature>
<comment type="similarity">
    <text evidence="7">Belongs to the MsrQ family.</text>
</comment>
<dbReference type="PANTHER" id="PTHR36964">
    <property type="entry name" value="PROTEIN-METHIONINE-SULFOXIDE REDUCTASE HEME-BINDING SUBUNIT MSRQ"/>
    <property type="match status" value="1"/>
</dbReference>
<keyword evidence="4 7" id="KW-1133">Transmembrane helix</keyword>
<keyword evidence="7" id="KW-0249">Electron transport</keyword>
<keyword evidence="7" id="KW-0288">FMN</keyword>
<comment type="cofactor">
    <cofactor evidence="7">
        <name>FMN</name>
        <dbReference type="ChEBI" id="CHEBI:58210"/>
    </cofactor>
    <text evidence="7">Binds 1 FMN per subunit.</text>
</comment>
<keyword evidence="3 7" id="KW-0812">Transmembrane</keyword>
<keyword evidence="6 7" id="KW-0472">Membrane</keyword>
<dbReference type="PANTHER" id="PTHR36964:SF1">
    <property type="entry name" value="PROTEIN-METHIONINE-SULFOXIDE REDUCTASE HEME-BINDING SUBUNIT MSRQ"/>
    <property type="match status" value="1"/>
</dbReference>
<dbReference type="AlphaFoldDB" id="A0A7C1JI12"/>
<reference evidence="9" key="1">
    <citation type="journal article" date="2020" name="mSystems">
        <title>Genome- and Community-Level Interaction Insights into Carbon Utilization and Element Cycling Functions of Hydrothermarchaeota in Hydrothermal Sediment.</title>
        <authorList>
            <person name="Zhou Z."/>
            <person name="Liu Y."/>
            <person name="Xu W."/>
            <person name="Pan J."/>
            <person name="Luo Z.H."/>
            <person name="Li M."/>
        </authorList>
    </citation>
    <scope>NUCLEOTIDE SEQUENCE [LARGE SCALE GENOMIC DNA]</scope>
    <source>
        <strain evidence="9">SpSt-289</strain>
    </source>
</reference>
<feature type="domain" description="Ferric oxidoreductase" evidence="8">
    <location>
        <begin position="53"/>
        <end position="168"/>
    </location>
</feature>
<name>A0A7C1JI12_9CHLR</name>
<dbReference type="InterPro" id="IPR013130">
    <property type="entry name" value="Fe3_Rdtase_TM_dom"/>
</dbReference>
<dbReference type="EMBL" id="DSMG01000006">
    <property type="protein sequence ID" value="HDX29986.1"/>
    <property type="molecule type" value="Genomic_DNA"/>
</dbReference>
<comment type="subunit">
    <text evidence="7">Heterodimer of a catalytic subunit (MsrP) and a heme-binding subunit (MsrQ).</text>
</comment>
<evidence type="ECO:0000256" key="7">
    <source>
        <dbReference type="HAMAP-Rule" id="MF_01207"/>
    </source>
</evidence>
<dbReference type="GO" id="GO:0016679">
    <property type="term" value="F:oxidoreductase activity, acting on diphenols and related substances as donors"/>
    <property type="evidence" value="ECO:0007669"/>
    <property type="project" value="TreeGrafter"/>
</dbReference>
<dbReference type="InterPro" id="IPR022837">
    <property type="entry name" value="MsrQ-like"/>
</dbReference>
<keyword evidence="2 7" id="KW-0813">Transport</keyword>
<feature type="transmembrane region" description="Helical" evidence="7">
    <location>
        <begin position="16"/>
        <end position="34"/>
    </location>
</feature>
<feature type="transmembrane region" description="Helical" evidence="7">
    <location>
        <begin position="86"/>
        <end position="103"/>
    </location>
</feature>
<feature type="transmembrane region" description="Helical" evidence="7">
    <location>
        <begin position="158"/>
        <end position="175"/>
    </location>
</feature>
<gene>
    <name evidence="7" type="primary">msrQ</name>
    <name evidence="9" type="ORF">ENQ20_00665</name>
</gene>
<comment type="caution">
    <text evidence="9">The sequence shown here is derived from an EMBL/GenBank/DDBJ whole genome shotgun (WGS) entry which is preliminary data.</text>
</comment>
<sequence>MHNSFSAFTAFLRKDGSWWVVTLAALTPLFWLLWRAAVGGLGVDPVSTINNVTGRAALITLLLSLACTPLSTMFGFRKALTVRKSLGLIAFLYASLHLLNFIGLDYGLDLELLVQDALLNKPYIFAGSLAFLLLLPLAVTSTRGWMRRLGKRWKRLHRLVYVAATLAVLHFFWQAKATERWEPAIYGALLTLLLLVRIPLLRRKLPVRSPQAVRVAVQAKRTLQQSE</sequence>
<evidence type="ECO:0000256" key="4">
    <source>
        <dbReference type="ARBA" id="ARBA00022989"/>
    </source>
</evidence>
<comment type="cofactor">
    <cofactor evidence="7">
        <name>heme b</name>
        <dbReference type="ChEBI" id="CHEBI:60344"/>
    </cofactor>
    <text evidence="7">Binds 1 heme b (iron(II)-protoporphyrin IX) group per subunit.</text>
</comment>
<evidence type="ECO:0000259" key="8">
    <source>
        <dbReference type="Pfam" id="PF01794"/>
    </source>
</evidence>
<dbReference type="HAMAP" id="MF_01207">
    <property type="entry name" value="MsrQ"/>
    <property type="match status" value="1"/>
</dbReference>
<comment type="subcellular location">
    <subcellularLocation>
        <location evidence="7">Cell membrane</location>
        <topology evidence="7">Multi-pass membrane protein</topology>
    </subcellularLocation>
    <subcellularLocation>
        <location evidence="1">Membrane</location>
        <topology evidence="1">Multi-pass membrane protein</topology>
    </subcellularLocation>
</comment>
<feature type="transmembrane region" description="Helical" evidence="7">
    <location>
        <begin position="54"/>
        <end position="74"/>
    </location>
</feature>
<protein>
    <recommendedName>
        <fullName evidence="7">Protein-methionine-sulfoxide reductase heme-binding subunit MsrQ</fullName>
    </recommendedName>
    <alternativeName>
        <fullName evidence="7">Flavocytochrome MsrQ</fullName>
    </alternativeName>
</protein>
<keyword evidence="7" id="KW-1003">Cell membrane</keyword>
<dbReference type="GO" id="GO:0005886">
    <property type="term" value="C:plasma membrane"/>
    <property type="evidence" value="ECO:0007669"/>
    <property type="project" value="UniProtKB-SubCell"/>
</dbReference>